<name>A0A1H7QT50_9GAMM</name>
<dbReference type="Proteomes" id="UP000199256">
    <property type="component" value="Unassembled WGS sequence"/>
</dbReference>
<dbReference type="AlphaFoldDB" id="A0A1H7QT50"/>
<evidence type="ECO:0000313" key="1">
    <source>
        <dbReference type="EMBL" id="SEL50888.1"/>
    </source>
</evidence>
<evidence type="ECO:0000313" key="2">
    <source>
        <dbReference type="Proteomes" id="UP000199256"/>
    </source>
</evidence>
<dbReference type="EMBL" id="FOAA01000019">
    <property type="protein sequence ID" value="SEL50888.1"/>
    <property type="molecule type" value="Genomic_DNA"/>
</dbReference>
<dbReference type="STRING" id="1396821.SAMN05444515_1195"/>
<keyword evidence="2" id="KW-1185">Reference proteome</keyword>
<reference evidence="2" key="1">
    <citation type="submission" date="2016-10" db="EMBL/GenBank/DDBJ databases">
        <authorList>
            <person name="Varghese N."/>
            <person name="Submissions S."/>
        </authorList>
    </citation>
    <scope>NUCLEOTIDE SEQUENCE [LARGE SCALE GENOMIC DNA]</scope>
    <source>
        <strain evidence="2">DSM 241</strain>
    </source>
</reference>
<gene>
    <name evidence="1" type="ORF">SAMN05444515_1195</name>
</gene>
<organism evidence="1 2">
    <name type="scientific">Ectothiorhodospira marina</name>
    <dbReference type="NCBI Taxonomy" id="1396821"/>
    <lineage>
        <taxon>Bacteria</taxon>
        <taxon>Pseudomonadati</taxon>
        <taxon>Pseudomonadota</taxon>
        <taxon>Gammaproteobacteria</taxon>
        <taxon>Chromatiales</taxon>
        <taxon>Ectothiorhodospiraceae</taxon>
        <taxon>Ectothiorhodospira</taxon>
    </lineage>
</organism>
<dbReference type="RefSeq" id="WP_090255247.1">
    <property type="nucleotide sequence ID" value="NZ_FOAA01000019.1"/>
</dbReference>
<accession>A0A1H7QT50</accession>
<sequence length="311" mass="34048">MNQQEYIDLQAECNTLRGMLAGIPEDRVLSRASLELRLEELEERLADSSALEQEPVKAVLTFSGRPVSGSKGVLAAFAAKALSAFSEAITAVGASHHAILAPTGPVPNRDQYQMMITGTARGSFGFQLQESSAQLEFYQDSTVAKALEATRSLLDGSIGVDDEQLAEAAADMDQRALDKIRGFVSILNDHDATCSLMHADKSFSFRNSGQVRRSLERLSQEYLSENEQALLIRFGGALPHKGSCEFQIEDSKEWLTAKIGPGVENPDAINDHRNEMVEAKMLITQAGRGRPRYKLLELPRWATGDPKVAEP</sequence>
<protein>
    <submittedName>
        <fullName evidence="1">Uncharacterized protein</fullName>
    </submittedName>
</protein>
<proteinExistence type="predicted"/>
<dbReference type="OrthoDB" id="7822108at2"/>